<sequence>MESSYAKIITNDGEPILSKFGKEFESQIANGAFLEEYGGFWLMGVAILQKIGQKGTKIRVNTSENCEFNVISKYEAPKCHTFNGRKRFGRHINPLIHGGHKVNIKHVPWNVRFIGEVKHKNGRTTKVLCSGTLISSEYVLLAAHCVQNVTEGQTFHIGYNSSSADDMFNNANGALSTAHQRRNNFNVFIHPSYRPDPQRIGHAQYDQAIIKLNCVLSGPIYPVCIHCGNANDFRAGKAFVSGWGQEEDDCKEKGHGATMLMGRFVQLTECHSAFRHSNNICIKGAAAQKGDSGGALLANNGTHFVQVGVLSAGLCDWWAKRGHSSIYSLLDGAWIEEITGLKCSDALFDYCGKNQRTFD</sequence>
<protein>
    <recommendedName>
        <fullName evidence="1">Peptidase S1 domain-containing protein</fullName>
    </recommendedName>
</protein>
<evidence type="ECO:0000313" key="3">
    <source>
        <dbReference type="Proteomes" id="UP001620645"/>
    </source>
</evidence>
<dbReference type="PANTHER" id="PTHR24260">
    <property type="match status" value="1"/>
</dbReference>
<dbReference type="InterPro" id="IPR001254">
    <property type="entry name" value="Trypsin_dom"/>
</dbReference>
<dbReference type="InterPro" id="IPR043504">
    <property type="entry name" value="Peptidase_S1_PA_chymotrypsin"/>
</dbReference>
<keyword evidence="3" id="KW-1185">Reference proteome</keyword>
<evidence type="ECO:0000313" key="2">
    <source>
        <dbReference type="EMBL" id="KAL3092630.1"/>
    </source>
</evidence>
<dbReference type="SUPFAM" id="SSF50494">
    <property type="entry name" value="Trypsin-like serine proteases"/>
    <property type="match status" value="1"/>
</dbReference>
<dbReference type="InterPro" id="IPR009003">
    <property type="entry name" value="Peptidase_S1_PA"/>
</dbReference>
<proteinExistence type="predicted"/>
<dbReference type="InterPro" id="IPR033116">
    <property type="entry name" value="TRYPSIN_SER"/>
</dbReference>
<gene>
    <name evidence="2" type="ORF">niasHS_007839</name>
</gene>
<name>A0ABD2JPT1_HETSC</name>
<accession>A0ABD2JPT1</accession>
<dbReference type="PROSITE" id="PS00135">
    <property type="entry name" value="TRYPSIN_SER"/>
    <property type="match status" value="1"/>
</dbReference>
<dbReference type="Proteomes" id="UP001620645">
    <property type="component" value="Unassembled WGS sequence"/>
</dbReference>
<dbReference type="Gene3D" id="2.40.10.10">
    <property type="entry name" value="Trypsin-like serine proteases"/>
    <property type="match status" value="1"/>
</dbReference>
<dbReference type="EMBL" id="JBICCN010000118">
    <property type="protein sequence ID" value="KAL3092630.1"/>
    <property type="molecule type" value="Genomic_DNA"/>
</dbReference>
<evidence type="ECO:0000259" key="1">
    <source>
        <dbReference type="PROSITE" id="PS50240"/>
    </source>
</evidence>
<dbReference type="PROSITE" id="PS50240">
    <property type="entry name" value="TRYPSIN_DOM"/>
    <property type="match status" value="1"/>
</dbReference>
<dbReference type="InterPro" id="IPR051333">
    <property type="entry name" value="CLIP_Serine_Protease"/>
</dbReference>
<dbReference type="Pfam" id="PF00089">
    <property type="entry name" value="Trypsin"/>
    <property type="match status" value="1"/>
</dbReference>
<dbReference type="SMART" id="SM00020">
    <property type="entry name" value="Tryp_SPc"/>
    <property type="match status" value="1"/>
</dbReference>
<reference evidence="2 3" key="1">
    <citation type="submission" date="2024-10" db="EMBL/GenBank/DDBJ databases">
        <authorList>
            <person name="Kim D."/>
        </authorList>
    </citation>
    <scope>NUCLEOTIDE SEQUENCE [LARGE SCALE GENOMIC DNA]</scope>
    <source>
        <strain evidence="2">Taebaek</strain>
    </source>
</reference>
<comment type="caution">
    <text evidence="2">The sequence shown here is derived from an EMBL/GenBank/DDBJ whole genome shotgun (WGS) entry which is preliminary data.</text>
</comment>
<dbReference type="PANTHER" id="PTHR24260:SF132">
    <property type="entry name" value="PEPTIDASE S1 DOMAIN-CONTAINING PROTEIN"/>
    <property type="match status" value="1"/>
</dbReference>
<organism evidence="2 3">
    <name type="scientific">Heterodera schachtii</name>
    <name type="common">Sugarbeet cyst nematode worm</name>
    <name type="synonym">Tylenchus schachtii</name>
    <dbReference type="NCBI Taxonomy" id="97005"/>
    <lineage>
        <taxon>Eukaryota</taxon>
        <taxon>Metazoa</taxon>
        <taxon>Ecdysozoa</taxon>
        <taxon>Nematoda</taxon>
        <taxon>Chromadorea</taxon>
        <taxon>Rhabditida</taxon>
        <taxon>Tylenchina</taxon>
        <taxon>Tylenchomorpha</taxon>
        <taxon>Tylenchoidea</taxon>
        <taxon>Heteroderidae</taxon>
        <taxon>Heteroderinae</taxon>
        <taxon>Heterodera</taxon>
    </lineage>
</organism>
<feature type="domain" description="Peptidase S1" evidence="1">
    <location>
        <begin position="96"/>
        <end position="340"/>
    </location>
</feature>
<dbReference type="AlphaFoldDB" id="A0ABD2JPT1"/>